<dbReference type="InterPro" id="IPR002759">
    <property type="entry name" value="Pop5/Rpp14/Rnp2-like"/>
</dbReference>
<dbReference type="PANTHER" id="PTHR15441">
    <property type="entry name" value="RIBONUCLEASE P PROTEIN SUBUNIT P14"/>
    <property type="match status" value="1"/>
</dbReference>
<reference evidence="3" key="1">
    <citation type="submission" date="2016-12" db="EMBL/GenBank/DDBJ databases">
        <title>An insight into the sialome and mialome of the sand fly, Nyssomyia neivai.</title>
        <authorList>
            <person name="Sebastian V."/>
            <person name="Goulart T.M."/>
            <person name="Oliveira W."/>
            <person name="Calvo E."/>
            <person name="Oliveira L.F."/>
            <person name="Pinto M.C."/>
            <person name="Rosselino A.M."/>
            <person name="Ribeiro J.M."/>
        </authorList>
    </citation>
    <scope>NUCLEOTIDE SEQUENCE</scope>
</reference>
<dbReference type="GO" id="GO:0001682">
    <property type="term" value="P:tRNA 5'-leader removal"/>
    <property type="evidence" value="ECO:0007669"/>
    <property type="project" value="InterPro"/>
</dbReference>
<dbReference type="GO" id="GO:0033204">
    <property type="term" value="F:ribonuclease P RNA binding"/>
    <property type="evidence" value="ECO:0007669"/>
    <property type="project" value="TreeGrafter"/>
</dbReference>
<dbReference type="InterPro" id="IPR038085">
    <property type="entry name" value="Rnp2-like_sf"/>
</dbReference>
<comment type="similarity">
    <text evidence="1">Belongs to the eukaryotic/archaeal RNase P protein component 2 family.</text>
</comment>
<dbReference type="AlphaFoldDB" id="A0A1L8DAF4"/>
<evidence type="ECO:0000313" key="3">
    <source>
        <dbReference type="EMBL" id="JAV03439.1"/>
    </source>
</evidence>
<name>A0A1L8DAF4_9DIPT</name>
<protein>
    <submittedName>
        <fullName evidence="3">Uncharacterized protein</fullName>
    </submittedName>
</protein>
<organism evidence="3">
    <name type="scientific">Nyssomyia neivai</name>
    <dbReference type="NCBI Taxonomy" id="330878"/>
    <lineage>
        <taxon>Eukaryota</taxon>
        <taxon>Metazoa</taxon>
        <taxon>Ecdysozoa</taxon>
        <taxon>Arthropoda</taxon>
        <taxon>Hexapoda</taxon>
        <taxon>Insecta</taxon>
        <taxon>Pterygota</taxon>
        <taxon>Neoptera</taxon>
        <taxon>Endopterygota</taxon>
        <taxon>Diptera</taxon>
        <taxon>Nematocera</taxon>
        <taxon>Psychodoidea</taxon>
        <taxon>Psychodidae</taxon>
        <taxon>Nyssomyia</taxon>
    </lineage>
</organism>
<dbReference type="SUPFAM" id="SSF160350">
    <property type="entry name" value="Rnp2-like"/>
    <property type="match status" value="1"/>
</dbReference>
<dbReference type="GO" id="GO:0005730">
    <property type="term" value="C:nucleolus"/>
    <property type="evidence" value="ECO:0007669"/>
    <property type="project" value="TreeGrafter"/>
</dbReference>
<keyword evidence="2" id="KW-0819">tRNA processing</keyword>
<accession>A0A1L8DAF4</accession>
<proteinExistence type="inferred from homology"/>
<evidence type="ECO:0000256" key="2">
    <source>
        <dbReference type="ARBA" id="ARBA00022694"/>
    </source>
</evidence>
<dbReference type="EMBL" id="GFDF01010645">
    <property type="protein sequence ID" value="JAV03439.1"/>
    <property type="molecule type" value="Transcribed_RNA"/>
</dbReference>
<dbReference type="Gene3D" id="3.30.70.3250">
    <property type="entry name" value="Ribonuclease P, Pop5 subunit"/>
    <property type="match status" value="1"/>
</dbReference>
<evidence type="ECO:0000256" key="1">
    <source>
        <dbReference type="ARBA" id="ARBA00010800"/>
    </source>
</evidence>
<dbReference type="Pfam" id="PF01900">
    <property type="entry name" value="RNase_P_Rpp14"/>
    <property type="match status" value="1"/>
</dbReference>
<dbReference type="GO" id="GO:0030681">
    <property type="term" value="C:multimeric ribonuclease P complex"/>
    <property type="evidence" value="ECO:0007669"/>
    <property type="project" value="TreeGrafter"/>
</dbReference>
<dbReference type="PANTHER" id="PTHR15441:SF1">
    <property type="entry name" value="RIBONUCLEASE P PROTEIN SUBUNIT P14"/>
    <property type="match status" value="1"/>
</dbReference>
<sequence length="106" mass="11840">MSAHIYLDVSLHLKTIPSDPILPVFIKGGILTSLEEVFGEIGGCTTVDVLKFNPDTLKLILRVPKEDYVKVRTALTLIAKFQEIPCRFHVNCVSPVLLSLVRCEDF</sequence>